<accession>A0A8K0DBD3</accession>
<evidence type="ECO:0000313" key="7">
    <source>
        <dbReference type="Proteomes" id="UP000801492"/>
    </source>
</evidence>
<dbReference type="Gene3D" id="2.130.10.10">
    <property type="entry name" value="YVTN repeat-like/Quinoprotein amine dehydrogenase"/>
    <property type="match status" value="1"/>
</dbReference>
<protein>
    <recommendedName>
        <fullName evidence="5">EIPR1-like beta-propeller domain-containing protein</fullName>
    </recommendedName>
</protein>
<dbReference type="OrthoDB" id="196957at2759"/>
<dbReference type="PANTHER" id="PTHR14205">
    <property type="entry name" value="WD-REPEAT PROTEIN"/>
    <property type="match status" value="1"/>
</dbReference>
<organism evidence="6 7">
    <name type="scientific">Ignelater luminosus</name>
    <name type="common">Cucubano</name>
    <name type="synonym">Pyrophorus luminosus</name>
    <dbReference type="NCBI Taxonomy" id="2038154"/>
    <lineage>
        <taxon>Eukaryota</taxon>
        <taxon>Metazoa</taxon>
        <taxon>Ecdysozoa</taxon>
        <taxon>Arthropoda</taxon>
        <taxon>Hexapoda</taxon>
        <taxon>Insecta</taxon>
        <taxon>Pterygota</taxon>
        <taxon>Neoptera</taxon>
        <taxon>Endopterygota</taxon>
        <taxon>Coleoptera</taxon>
        <taxon>Polyphaga</taxon>
        <taxon>Elateriformia</taxon>
        <taxon>Elateroidea</taxon>
        <taxon>Elateridae</taxon>
        <taxon>Agrypninae</taxon>
        <taxon>Pyrophorini</taxon>
        <taxon>Ignelater</taxon>
    </lineage>
</organism>
<name>A0A8K0DBD3_IGNLU</name>
<comment type="similarity">
    <text evidence="1">Belongs to the WD repeat EIPR1 family.</text>
</comment>
<feature type="repeat" description="WD" evidence="4">
    <location>
        <begin position="236"/>
        <end position="278"/>
    </location>
</feature>
<dbReference type="Pfam" id="PF00400">
    <property type="entry name" value="WD40"/>
    <property type="match status" value="1"/>
</dbReference>
<proteinExistence type="inferred from homology"/>
<dbReference type="GO" id="GO:0016567">
    <property type="term" value="P:protein ubiquitination"/>
    <property type="evidence" value="ECO:0007669"/>
    <property type="project" value="TreeGrafter"/>
</dbReference>
<dbReference type="InterPro" id="IPR040323">
    <property type="entry name" value="EIPR1"/>
</dbReference>
<evidence type="ECO:0000256" key="1">
    <source>
        <dbReference type="ARBA" id="ARBA00005672"/>
    </source>
</evidence>
<keyword evidence="3" id="KW-0677">Repeat</keyword>
<keyword evidence="7" id="KW-1185">Reference proteome</keyword>
<evidence type="ECO:0000256" key="2">
    <source>
        <dbReference type="ARBA" id="ARBA00022574"/>
    </source>
</evidence>
<dbReference type="InterPro" id="IPR015943">
    <property type="entry name" value="WD40/YVTN_repeat-like_dom_sf"/>
</dbReference>
<gene>
    <name evidence="6" type="ORF">ILUMI_08406</name>
</gene>
<dbReference type="PROSITE" id="PS50082">
    <property type="entry name" value="WD_REPEATS_2"/>
    <property type="match status" value="1"/>
</dbReference>
<evidence type="ECO:0000259" key="5">
    <source>
        <dbReference type="Pfam" id="PF23609"/>
    </source>
</evidence>
<reference evidence="6" key="1">
    <citation type="submission" date="2019-08" db="EMBL/GenBank/DDBJ databases">
        <title>The genome of the North American firefly Photinus pyralis.</title>
        <authorList>
            <consortium name="Photinus pyralis genome working group"/>
            <person name="Fallon T.R."/>
            <person name="Sander Lower S.E."/>
            <person name="Weng J.-K."/>
        </authorList>
    </citation>
    <scope>NUCLEOTIDE SEQUENCE</scope>
    <source>
        <strain evidence="6">TRF0915ILg1</strain>
        <tissue evidence="6">Whole body</tissue>
    </source>
</reference>
<dbReference type="Pfam" id="PF23609">
    <property type="entry name" value="Beta-prop_EIPR1"/>
    <property type="match status" value="1"/>
</dbReference>
<evidence type="ECO:0000313" key="6">
    <source>
        <dbReference type="EMBL" id="KAF2897775.1"/>
    </source>
</evidence>
<dbReference type="InterPro" id="IPR019775">
    <property type="entry name" value="WD40_repeat_CS"/>
</dbReference>
<dbReference type="EMBL" id="VTPC01003929">
    <property type="protein sequence ID" value="KAF2897775.1"/>
    <property type="molecule type" value="Genomic_DNA"/>
</dbReference>
<dbReference type="SMART" id="SM00320">
    <property type="entry name" value="WD40"/>
    <property type="match status" value="4"/>
</dbReference>
<evidence type="ECO:0000256" key="3">
    <source>
        <dbReference type="ARBA" id="ARBA00022737"/>
    </source>
</evidence>
<dbReference type="AlphaFoldDB" id="A0A8K0DBD3"/>
<sequence length="392" mass="44870">MELSFVEYISYKHIFWIFCGYTMENENSVIYGLEFQARALSAQLAETEKIRFLIGTQSLKQVNNQIHLVEFDEENSTLKTTVYHHSDGEIWKLNASPIDTSKIATCYNTVNRENLCSMKTAILKLPDTENYDHIENLEILTKFNIDSLGTDIKTTEFHPSDASKAACVTDNHVILWDISNTEAQNVLNIALEGKSNPKFTTGKWNPHQNCNQFATATETHLKTYDVRTGQLAWNIDSAHGQLMRDMDFNLNKQYHIATCGDDGFVKIWDFRQTSSPIYSRTDHSHWVWCVRFNPFHDQLLLTASSDARVLLSSAASVSSENNQDVNIHDDSLDSSENKQILSDGPLQWCEHEDSVYCAEWSPAEPWIFASLSYDGRLLISRVKRSLKYQIML</sequence>
<comment type="caution">
    <text evidence="6">The sequence shown here is derived from an EMBL/GenBank/DDBJ whole genome shotgun (WGS) entry which is preliminary data.</text>
</comment>
<dbReference type="PROSITE" id="PS00678">
    <property type="entry name" value="WD_REPEATS_1"/>
    <property type="match status" value="1"/>
</dbReference>
<dbReference type="SUPFAM" id="SSF50978">
    <property type="entry name" value="WD40 repeat-like"/>
    <property type="match status" value="1"/>
</dbReference>
<keyword evidence="2 4" id="KW-0853">WD repeat</keyword>
<evidence type="ECO:0000256" key="4">
    <source>
        <dbReference type="PROSITE-ProRule" id="PRU00221"/>
    </source>
</evidence>
<feature type="domain" description="EIPR1-like beta-propeller" evidence="5">
    <location>
        <begin position="27"/>
        <end position="310"/>
    </location>
</feature>
<dbReference type="FunFam" id="2.130.10.10:FF:000732">
    <property type="entry name" value="EARP-interacting protein homolog"/>
    <property type="match status" value="1"/>
</dbReference>
<dbReference type="PANTHER" id="PTHR14205:SF15">
    <property type="entry name" value="EARP AND GARP COMPLEX-INTERACTING PROTEIN 1"/>
    <property type="match status" value="1"/>
</dbReference>
<dbReference type="InterPro" id="IPR059104">
    <property type="entry name" value="Beta-prop_EIPR1-like"/>
</dbReference>
<dbReference type="InterPro" id="IPR001680">
    <property type="entry name" value="WD40_rpt"/>
</dbReference>
<dbReference type="Proteomes" id="UP000801492">
    <property type="component" value="Unassembled WGS sequence"/>
</dbReference>
<dbReference type="InterPro" id="IPR036322">
    <property type="entry name" value="WD40_repeat_dom_sf"/>
</dbReference>